<reference evidence="2" key="1">
    <citation type="journal article" date="2017" name="Nature">
        <title>The genome of Chenopodium quinoa.</title>
        <authorList>
            <person name="Jarvis D.E."/>
            <person name="Ho Y.S."/>
            <person name="Lightfoot D.J."/>
            <person name="Schmoeckel S.M."/>
            <person name="Li B."/>
            <person name="Borm T.J.A."/>
            <person name="Ohyanagi H."/>
            <person name="Mineta K."/>
            <person name="Michell C.T."/>
            <person name="Saber N."/>
            <person name="Kharbatia N.M."/>
            <person name="Rupper R.R."/>
            <person name="Sharp A.R."/>
            <person name="Dally N."/>
            <person name="Boughton B.A."/>
            <person name="Woo Y.H."/>
            <person name="Gao G."/>
            <person name="Schijlen E.G.W.M."/>
            <person name="Guo X."/>
            <person name="Momin A.A."/>
            <person name="Negrao S."/>
            <person name="Al-Babili S."/>
            <person name="Gehring C."/>
            <person name="Roessner U."/>
            <person name="Jung C."/>
            <person name="Murphy K."/>
            <person name="Arold S.T."/>
            <person name="Gojobori T."/>
            <person name="van der Linden C.G."/>
            <person name="van Loo E.N."/>
            <person name="Jellen E.N."/>
            <person name="Maughan P.J."/>
            <person name="Tester M."/>
        </authorList>
    </citation>
    <scope>NUCLEOTIDE SEQUENCE [LARGE SCALE GENOMIC DNA]</scope>
    <source>
        <strain evidence="2">cv. PI 614886</strain>
    </source>
</reference>
<dbReference type="Proteomes" id="UP000596660">
    <property type="component" value="Unplaced"/>
</dbReference>
<protein>
    <submittedName>
        <fullName evidence="2">Uncharacterized protein</fullName>
    </submittedName>
</protein>
<dbReference type="InterPro" id="IPR012876">
    <property type="entry name" value="DUF1677_pln"/>
</dbReference>
<accession>A0A803N869</accession>
<feature type="region of interest" description="Disordered" evidence="1">
    <location>
        <begin position="125"/>
        <end position="149"/>
    </location>
</feature>
<evidence type="ECO:0000313" key="2">
    <source>
        <dbReference type="EnsemblPlants" id="AUR62041973-RA:cds"/>
    </source>
</evidence>
<dbReference type="PANTHER" id="PTHR33108:SF51">
    <property type="entry name" value="DUF1677 FAMILY PROTEIN (DUF1677)"/>
    <property type="match status" value="1"/>
</dbReference>
<dbReference type="Gramene" id="AUR62041973-RA">
    <property type="protein sequence ID" value="AUR62041973-RA:cds"/>
    <property type="gene ID" value="AUR62041973"/>
</dbReference>
<evidence type="ECO:0000256" key="1">
    <source>
        <dbReference type="SAM" id="MobiDB-lite"/>
    </source>
</evidence>
<dbReference type="EnsemblPlants" id="AUR62041973-RA">
    <property type="protein sequence ID" value="AUR62041973-RA:cds"/>
    <property type="gene ID" value="AUR62041973"/>
</dbReference>
<sequence length="263" mass="28820">MDNLQRTKSDISSVLQHIMDQGNDDDPASTGLPTLSEVELAKCECCGMSEECSGEYIEEMRKKYSGKLICGLCAEAVKEEMEKNGGKTREKALEVHMNACVRFNRLGRAYPALYQADDVKKLLKKSNSDKAAKGGVPPRKGGLARSSSCIPAITKDMQDKLRVEMVGENQSSHVNFEEAHNEVMGNLNQGDDQDGDENTNSVNNNADGGDQEEHDDEGEAGDFGEANPMNGDAGSYYGVPLQYFNGNCRSGYVNYGSYDPRRF</sequence>
<feature type="region of interest" description="Disordered" evidence="1">
    <location>
        <begin position="185"/>
        <end position="229"/>
    </location>
</feature>
<proteinExistence type="predicted"/>
<dbReference type="PANTHER" id="PTHR33108">
    <property type="entry name" value="OS01G0745000 PROTEIN"/>
    <property type="match status" value="1"/>
</dbReference>
<organism evidence="2 3">
    <name type="scientific">Chenopodium quinoa</name>
    <name type="common">Quinoa</name>
    <dbReference type="NCBI Taxonomy" id="63459"/>
    <lineage>
        <taxon>Eukaryota</taxon>
        <taxon>Viridiplantae</taxon>
        <taxon>Streptophyta</taxon>
        <taxon>Embryophyta</taxon>
        <taxon>Tracheophyta</taxon>
        <taxon>Spermatophyta</taxon>
        <taxon>Magnoliopsida</taxon>
        <taxon>eudicotyledons</taxon>
        <taxon>Gunneridae</taxon>
        <taxon>Pentapetalae</taxon>
        <taxon>Caryophyllales</taxon>
        <taxon>Chenopodiaceae</taxon>
        <taxon>Chenopodioideae</taxon>
        <taxon>Atripliceae</taxon>
        <taxon>Chenopodium</taxon>
    </lineage>
</organism>
<dbReference type="Pfam" id="PF07911">
    <property type="entry name" value="DUF1677"/>
    <property type="match status" value="1"/>
</dbReference>
<keyword evidence="3" id="KW-1185">Reference proteome</keyword>
<feature type="compositionally biased region" description="Acidic residues" evidence="1">
    <location>
        <begin position="209"/>
        <end position="222"/>
    </location>
</feature>
<name>A0A803N869_CHEQI</name>
<dbReference type="AlphaFoldDB" id="A0A803N869"/>
<evidence type="ECO:0000313" key="3">
    <source>
        <dbReference type="Proteomes" id="UP000596660"/>
    </source>
</evidence>
<reference evidence="2" key="2">
    <citation type="submission" date="2021-03" db="UniProtKB">
        <authorList>
            <consortium name="EnsemblPlants"/>
        </authorList>
    </citation>
    <scope>IDENTIFICATION</scope>
</reference>